<dbReference type="SUPFAM" id="SSF51905">
    <property type="entry name" value="FAD/NAD(P)-binding domain"/>
    <property type="match status" value="1"/>
</dbReference>
<evidence type="ECO:0000256" key="2">
    <source>
        <dbReference type="ARBA" id="ARBA00004123"/>
    </source>
</evidence>
<evidence type="ECO:0000256" key="5">
    <source>
        <dbReference type="ARBA" id="ARBA00022827"/>
    </source>
</evidence>
<reference evidence="8 9" key="1">
    <citation type="submission" date="2018-11" db="EMBL/GenBank/DDBJ databases">
        <authorList>
            <consortium name="Pathogen Informatics"/>
        </authorList>
    </citation>
    <scope>NUCLEOTIDE SEQUENCE [LARGE SCALE GENOMIC DNA]</scope>
</reference>
<reference evidence="10" key="2">
    <citation type="submission" date="2019-09" db="UniProtKB">
        <authorList>
            <consortium name="WormBaseParasite"/>
        </authorList>
    </citation>
    <scope>IDENTIFICATION</scope>
</reference>
<keyword evidence="9" id="KW-1185">Reference proteome</keyword>
<keyword evidence="4" id="KW-0285">Flavoprotein</keyword>
<evidence type="ECO:0000256" key="1">
    <source>
        <dbReference type="ARBA" id="ARBA00001974"/>
    </source>
</evidence>
<dbReference type="SUPFAM" id="SSF46689">
    <property type="entry name" value="Homeodomain-like"/>
    <property type="match status" value="1"/>
</dbReference>
<dbReference type="InterPro" id="IPR050281">
    <property type="entry name" value="Flavin_monoamine_oxidase"/>
</dbReference>
<evidence type="ECO:0000313" key="9">
    <source>
        <dbReference type="Proteomes" id="UP000050761"/>
    </source>
</evidence>
<dbReference type="PANTHER" id="PTHR10742">
    <property type="entry name" value="FLAVIN MONOAMINE OXIDASE"/>
    <property type="match status" value="1"/>
</dbReference>
<organism evidence="9 10">
    <name type="scientific">Heligmosomoides polygyrus</name>
    <name type="common">Parasitic roundworm</name>
    <dbReference type="NCBI Taxonomy" id="6339"/>
    <lineage>
        <taxon>Eukaryota</taxon>
        <taxon>Metazoa</taxon>
        <taxon>Ecdysozoa</taxon>
        <taxon>Nematoda</taxon>
        <taxon>Chromadorea</taxon>
        <taxon>Rhabditida</taxon>
        <taxon>Rhabditina</taxon>
        <taxon>Rhabditomorpha</taxon>
        <taxon>Strongyloidea</taxon>
        <taxon>Heligmosomidae</taxon>
        <taxon>Heligmosomoides</taxon>
    </lineage>
</organism>
<dbReference type="GO" id="GO:0005634">
    <property type="term" value="C:nucleus"/>
    <property type="evidence" value="ECO:0007669"/>
    <property type="project" value="UniProtKB-SubCell"/>
</dbReference>
<dbReference type="InterPro" id="IPR036188">
    <property type="entry name" value="FAD/NAD-bd_sf"/>
</dbReference>
<dbReference type="Pfam" id="PF04433">
    <property type="entry name" value="SWIRM"/>
    <property type="match status" value="1"/>
</dbReference>
<comment type="similarity">
    <text evidence="3">Belongs to the flavin monoamine oxidase family.</text>
</comment>
<comment type="subcellular location">
    <subcellularLocation>
        <location evidence="2">Nucleus</location>
    </subcellularLocation>
</comment>
<evidence type="ECO:0000256" key="4">
    <source>
        <dbReference type="ARBA" id="ARBA00022630"/>
    </source>
</evidence>
<dbReference type="Gene3D" id="1.10.10.10">
    <property type="entry name" value="Winged helix-like DNA-binding domain superfamily/Winged helix DNA-binding domain"/>
    <property type="match status" value="1"/>
</dbReference>
<dbReference type="InterPro" id="IPR002937">
    <property type="entry name" value="Amino_oxidase"/>
</dbReference>
<evidence type="ECO:0000259" key="7">
    <source>
        <dbReference type="PROSITE" id="PS50934"/>
    </source>
</evidence>
<dbReference type="EMBL" id="UZAH01000654">
    <property type="protein sequence ID" value="VDO19148.1"/>
    <property type="molecule type" value="Genomic_DNA"/>
</dbReference>
<name>A0A183F3M3_HELPZ</name>
<proteinExistence type="inferred from homology"/>
<accession>A0A183F3M3</accession>
<protein>
    <submittedName>
        <fullName evidence="10">SWIRM domain-containing protein</fullName>
    </submittedName>
</protein>
<dbReference type="Pfam" id="PF01593">
    <property type="entry name" value="Amino_oxidase"/>
    <property type="match status" value="1"/>
</dbReference>
<evidence type="ECO:0000313" key="8">
    <source>
        <dbReference type="EMBL" id="VDO19148.1"/>
    </source>
</evidence>
<dbReference type="InterPro" id="IPR007526">
    <property type="entry name" value="SWIRM"/>
</dbReference>
<dbReference type="InterPro" id="IPR009057">
    <property type="entry name" value="Homeodomain-like_sf"/>
</dbReference>
<comment type="cofactor">
    <cofactor evidence="1">
        <name>FAD</name>
        <dbReference type="ChEBI" id="CHEBI:57692"/>
    </cofactor>
</comment>
<gene>
    <name evidence="8" type="ORF">HPBE_LOCUS766</name>
</gene>
<evidence type="ECO:0000256" key="6">
    <source>
        <dbReference type="ARBA" id="ARBA00023002"/>
    </source>
</evidence>
<sequence>MLYFSCLKTLTDACGKNYYHITKGEHVCAMCYDELWKYGHTYTQQFADWKAVWCKMSRCFPTPRFFVQDQLLPYWLECAHCHKFRKLDLEPMVVITTDDVKNFRCTDCALPENKLAADARHSNWILSASVAPLLHNSPSLYYLRDHYYLDEVGVSPAVANYTCEEKLPSSSFMAPFHIPEEPMAFCVRPDVMEHDELKRFPQYSAEPIIYLGLRNLVITLWNMNPFEYLTFDHCKNHLISRGLCRVWQTQELRKIYEYLNVKCIVNIGLLTIHAPLESRAKRASNVLIIGAGISGLAAARQLRSFGTKVTLLEAKDHPGGRMQDDLSLGIPVGCGAQLITGMMNNPIVVMCHQANIPYRPLHRECAMMDSALGKVMNHKVCAVIERCLGIA</sequence>
<dbReference type="Proteomes" id="UP000050761">
    <property type="component" value="Unassembled WGS sequence"/>
</dbReference>
<dbReference type="Gene3D" id="3.50.50.60">
    <property type="entry name" value="FAD/NAD(P)-binding domain"/>
    <property type="match status" value="1"/>
</dbReference>
<dbReference type="GO" id="GO:0140682">
    <property type="term" value="F:FAD-dependent H3K4me/H3K4me3 demethylase activity"/>
    <property type="evidence" value="ECO:0007669"/>
    <property type="project" value="UniProtKB-ARBA"/>
</dbReference>
<dbReference type="OrthoDB" id="2219495at2759"/>
<dbReference type="AlphaFoldDB" id="A0A183F3M3"/>
<feature type="domain" description="SWIRM" evidence="7">
    <location>
        <begin position="178"/>
        <end position="276"/>
    </location>
</feature>
<dbReference type="PANTHER" id="PTHR10742:SF410">
    <property type="entry name" value="LYSINE-SPECIFIC HISTONE DEMETHYLASE 2"/>
    <property type="match status" value="1"/>
</dbReference>
<dbReference type="InterPro" id="IPR036388">
    <property type="entry name" value="WH-like_DNA-bd_sf"/>
</dbReference>
<dbReference type="WBParaSite" id="HPBE_0000076501-mRNA-1">
    <property type="protein sequence ID" value="HPBE_0000076501-mRNA-1"/>
    <property type="gene ID" value="HPBE_0000076501"/>
</dbReference>
<keyword evidence="5" id="KW-0274">FAD</keyword>
<evidence type="ECO:0000256" key="3">
    <source>
        <dbReference type="ARBA" id="ARBA00005995"/>
    </source>
</evidence>
<dbReference type="PROSITE" id="PS50934">
    <property type="entry name" value="SWIRM"/>
    <property type="match status" value="1"/>
</dbReference>
<keyword evidence="6" id="KW-0560">Oxidoreductase</keyword>
<evidence type="ECO:0000313" key="10">
    <source>
        <dbReference type="WBParaSite" id="HPBE_0000076501-mRNA-1"/>
    </source>
</evidence>
<accession>A0A3P7WNF2</accession>